<accession>A0A194Q8C4</accession>
<evidence type="ECO:0000256" key="1">
    <source>
        <dbReference type="SAM" id="MobiDB-lite"/>
    </source>
</evidence>
<dbReference type="EMBL" id="KQ459302">
    <property type="protein sequence ID" value="KPJ01787.1"/>
    <property type="molecule type" value="Genomic_DNA"/>
</dbReference>
<name>A0A194Q8C4_PAPXU</name>
<sequence>MMRLACRSQSGAAEGLRAVRNGGLSLASARNVPPHFPPGRVSLGRRQCACPRLRTDSARQLLVKYMWKEETYSSSSAHYTSPPRGSEPTLS</sequence>
<reference evidence="2 3" key="1">
    <citation type="journal article" date="2015" name="Nat. Commun.">
        <title>Outbred genome sequencing and CRISPR/Cas9 gene editing in butterflies.</title>
        <authorList>
            <person name="Li X."/>
            <person name="Fan D."/>
            <person name="Zhang W."/>
            <person name="Liu G."/>
            <person name="Zhang L."/>
            <person name="Zhao L."/>
            <person name="Fang X."/>
            <person name="Chen L."/>
            <person name="Dong Y."/>
            <person name="Chen Y."/>
            <person name="Ding Y."/>
            <person name="Zhao R."/>
            <person name="Feng M."/>
            <person name="Zhu Y."/>
            <person name="Feng Y."/>
            <person name="Jiang X."/>
            <person name="Zhu D."/>
            <person name="Xiang H."/>
            <person name="Feng X."/>
            <person name="Li S."/>
            <person name="Wang J."/>
            <person name="Zhang G."/>
            <person name="Kronforst M.R."/>
            <person name="Wang W."/>
        </authorList>
    </citation>
    <scope>NUCLEOTIDE SEQUENCE [LARGE SCALE GENOMIC DNA]</scope>
    <source>
        <strain evidence="2">Ya'a_city_454_Px</strain>
        <tissue evidence="2">Whole body</tissue>
    </source>
</reference>
<organism evidence="2 3">
    <name type="scientific">Papilio xuthus</name>
    <name type="common">Asian swallowtail butterfly</name>
    <dbReference type="NCBI Taxonomy" id="66420"/>
    <lineage>
        <taxon>Eukaryota</taxon>
        <taxon>Metazoa</taxon>
        <taxon>Ecdysozoa</taxon>
        <taxon>Arthropoda</taxon>
        <taxon>Hexapoda</taxon>
        <taxon>Insecta</taxon>
        <taxon>Pterygota</taxon>
        <taxon>Neoptera</taxon>
        <taxon>Endopterygota</taxon>
        <taxon>Lepidoptera</taxon>
        <taxon>Glossata</taxon>
        <taxon>Ditrysia</taxon>
        <taxon>Papilionoidea</taxon>
        <taxon>Papilionidae</taxon>
        <taxon>Papilioninae</taxon>
        <taxon>Papilio</taxon>
    </lineage>
</organism>
<dbReference type="Proteomes" id="UP000053268">
    <property type="component" value="Unassembled WGS sequence"/>
</dbReference>
<feature type="region of interest" description="Disordered" evidence="1">
    <location>
        <begin position="71"/>
        <end position="91"/>
    </location>
</feature>
<keyword evidence="3" id="KW-1185">Reference proteome</keyword>
<evidence type="ECO:0000313" key="3">
    <source>
        <dbReference type="Proteomes" id="UP000053268"/>
    </source>
</evidence>
<dbReference type="AlphaFoldDB" id="A0A194Q8C4"/>
<proteinExistence type="predicted"/>
<gene>
    <name evidence="2" type="ORF">RR46_06083</name>
</gene>
<protein>
    <submittedName>
        <fullName evidence="2">Uncharacterized protein</fullName>
    </submittedName>
</protein>
<evidence type="ECO:0000313" key="2">
    <source>
        <dbReference type="EMBL" id="KPJ01787.1"/>
    </source>
</evidence>